<evidence type="ECO:0000256" key="7">
    <source>
        <dbReference type="ARBA" id="ARBA00022989"/>
    </source>
</evidence>
<feature type="transmembrane region" description="Helical" evidence="11">
    <location>
        <begin position="124"/>
        <end position="142"/>
    </location>
</feature>
<evidence type="ECO:0000256" key="8">
    <source>
        <dbReference type="ARBA" id="ARBA00022991"/>
    </source>
</evidence>
<dbReference type="PRINTS" id="PR00251">
    <property type="entry name" value="BACTRLOPSIN"/>
</dbReference>
<keyword evidence="8" id="KW-0157">Chromophore</keyword>
<evidence type="ECO:0000256" key="10">
    <source>
        <dbReference type="ARBA" id="ARBA00023170"/>
    </source>
</evidence>
<keyword evidence="7 11" id="KW-1133">Transmembrane helix</keyword>
<gene>
    <name evidence="12" type="ORF">OS889_15290</name>
</gene>
<keyword evidence="9 11" id="KW-0472">Membrane</keyword>
<feature type="transmembrane region" description="Helical" evidence="11">
    <location>
        <begin position="193"/>
        <end position="213"/>
    </location>
</feature>
<dbReference type="Pfam" id="PF01036">
    <property type="entry name" value="Bac_rhodopsin"/>
    <property type="match status" value="1"/>
</dbReference>
<dbReference type="PANTHER" id="PTHR28286:SF2">
    <property type="entry name" value="BACTERIORHODOPSIN _OPSIN, NOPA (EUROFUNG)"/>
    <property type="match status" value="1"/>
</dbReference>
<evidence type="ECO:0000256" key="11">
    <source>
        <dbReference type="SAM" id="Phobius"/>
    </source>
</evidence>
<evidence type="ECO:0000256" key="4">
    <source>
        <dbReference type="ARBA" id="ARBA00022606"/>
    </source>
</evidence>
<proteinExistence type="inferred from homology"/>
<comment type="caution">
    <text evidence="12">The sequence shown here is derived from an EMBL/GenBank/DDBJ whole genome shotgun (WGS) entry which is preliminary data.</text>
</comment>
<evidence type="ECO:0000256" key="3">
    <source>
        <dbReference type="ARBA" id="ARBA00022543"/>
    </source>
</evidence>
<comment type="similarity">
    <text evidence="2">Belongs to the archaeal/bacterial/fungal opsin family.</text>
</comment>
<keyword evidence="6" id="KW-0681">Retinal protein</keyword>
<dbReference type="InterPro" id="IPR018229">
    <property type="entry name" value="Rhodopsin_retinal_BS"/>
</dbReference>
<dbReference type="Proteomes" id="UP001570511">
    <property type="component" value="Unassembled WGS sequence"/>
</dbReference>
<feature type="transmembrane region" description="Helical" evidence="11">
    <location>
        <begin position="163"/>
        <end position="181"/>
    </location>
</feature>
<reference evidence="12 13" key="1">
    <citation type="submission" date="2024-08" db="EMBL/GenBank/DDBJ databases">
        <title>Halobellus sp. MBLA0158 whole genome sequence.</title>
        <authorList>
            <person name="Hwang C.Y."/>
            <person name="Cho E.-S."/>
            <person name="Seo M.-J."/>
        </authorList>
    </citation>
    <scope>NUCLEOTIDE SEQUENCE [LARGE SCALE GENOMIC DNA]</scope>
    <source>
        <strain evidence="12 13">MBLA0158</strain>
    </source>
</reference>
<evidence type="ECO:0000256" key="5">
    <source>
        <dbReference type="ARBA" id="ARBA00022692"/>
    </source>
</evidence>
<sequence length="231" mass="24926">MEFTTGLWLWIGVAGMTAGSLPTGYRLVTTDEHRELNAVLFGVTGIAAVAYLLMALGYGTIAVGSQSVEIVRYVDWLLTTPLMVLYLGLLSRPGRRVLRRLVAVDVVVVLAGIAATAVAGLLQYVFFGVGTIAYLVLVQLLVQTLPERATFSTPREESSFTTLRNLTVIVWTLYPVVWLLAPTGVGLLLPETQVLVFTYLDIVSKVGFVAVAIRGMTALSDARSDMSVTAD</sequence>
<keyword evidence="13" id="KW-1185">Reference proteome</keyword>
<evidence type="ECO:0000313" key="12">
    <source>
        <dbReference type="EMBL" id="MFA1612359.1"/>
    </source>
</evidence>
<feature type="transmembrane region" description="Helical" evidence="11">
    <location>
        <begin position="101"/>
        <end position="118"/>
    </location>
</feature>
<dbReference type="GO" id="GO:0016020">
    <property type="term" value="C:membrane"/>
    <property type="evidence" value="ECO:0007669"/>
    <property type="project" value="UniProtKB-SubCell"/>
</dbReference>
<dbReference type="PANTHER" id="PTHR28286">
    <property type="match status" value="1"/>
</dbReference>
<evidence type="ECO:0000256" key="2">
    <source>
        <dbReference type="ARBA" id="ARBA00008130"/>
    </source>
</evidence>
<dbReference type="Gene3D" id="1.20.1070.10">
    <property type="entry name" value="Rhodopsin 7-helix transmembrane proteins"/>
    <property type="match status" value="1"/>
</dbReference>
<evidence type="ECO:0000256" key="1">
    <source>
        <dbReference type="ARBA" id="ARBA00004141"/>
    </source>
</evidence>
<accession>A0ABD5MID5</accession>
<organism evidence="12 13">
    <name type="scientific">Halobellus rubicundus</name>
    <dbReference type="NCBI Taxonomy" id="2996466"/>
    <lineage>
        <taxon>Archaea</taxon>
        <taxon>Methanobacteriati</taxon>
        <taxon>Methanobacteriota</taxon>
        <taxon>Stenosarchaea group</taxon>
        <taxon>Halobacteria</taxon>
        <taxon>Halobacteriales</taxon>
        <taxon>Haloferacaceae</taxon>
        <taxon>Halobellus</taxon>
    </lineage>
</organism>
<evidence type="ECO:0000256" key="9">
    <source>
        <dbReference type="ARBA" id="ARBA00023136"/>
    </source>
</evidence>
<feature type="transmembrane region" description="Helical" evidence="11">
    <location>
        <begin position="6"/>
        <end position="25"/>
    </location>
</feature>
<evidence type="ECO:0000256" key="6">
    <source>
        <dbReference type="ARBA" id="ARBA00022925"/>
    </source>
</evidence>
<dbReference type="SUPFAM" id="SSF81321">
    <property type="entry name" value="Family A G protein-coupled receptor-like"/>
    <property type="match status" value="1"/>
</dbReference>
<feature type="transmembrane region" description="Helical" evidence="11">
    <location>
        <begin position="37"/>
        <end position="58"/>
    </location>
</feature>
<evidence type="ECO:0000313" key="13">
    <source>
        <dbReference type="Proteomes" id="UP001570511"/>
    </source>
</evidence>
<name>A0ABD5MID5_9EURY</name>
<comment type="subcellular location">
    <subcellularLocation>
        <location evidence="1">Membrane</location>
        <topology evidence="1">Multi-pass membrane protein</topology>
    </subcellularLocation>
</comment>
<dbReference type="PROSITE" id="PS00950">
    <property type="entry name" value="BACTERIAL_OPSIN_1"/>
    <property type="match status" value="1"/>
</dbReference>
<dbReference type="EMBL" id="JBGNYA010000001">
    <property type="protein sequence ID" value="MFA1612359.1"/>
    <property type="molecule type" value="Genomic_DNA"/>
</dbReference>
<dbReference type="GO" id="GO:0009881">
    <property type="term" value="F:photoreceptor activity"/>
    <property type="evidence" value="ECO:0007669"/>
    <property type="project" value="UniProtKB-KW"/>
</dbReference>
<keyword evidence="5 11" id="KW-0812">Transmembrane</keyword>
<dbReference type="InterPro" id="IPR001425">
    <property type="entry name" value="Arc/bac/fun_rhodopsins"/>
</dbReference>
<dbReference type="GO" id="GO:0007602">
    <property type="term" value="P:phototransduction"/>
    <property type="evidence" value="ECO:0007669"/>
    <property type="project" value="UniProtKB-KW"/>
</dbReference>
<dbReference type="SMART" id="SM01021">
    <property type="entry name" value="Bac_rhodopsin"/>
    <property type="match status" value="1"/>
</dbReference>
<feature type="transmembrane region" description="Helical" evidence="11">
    <location>
        <begin position="70"/>
        <end position="89"/>
    </location>
</feature>
<dbReference type="AlphaFoldDB" id="A0ABD5MID5"/>
<keyword evidence="3" id="KW-0600">Photoreceptor protein</keyword>
<protein>
    <submittedName>
        <fullName evidence="12">Bacteriorhodopsin</fullName>
    </submittedName>
</protein>
<dbReference type="PROSITE" id="PS00327">
    <property type="entry name" value="BACTERIAL_OPSIN_RET"/>
    <property type="match status" value="1"/>
</dbReference>
<keyword evidence="4" id="KW-0716">Sensory transduction</keyword>
<dbReference type="RefSeq" id="WP_372391256.1">
    <property type="nucleotide sequence ID" value="NZ_JBGNYA010000001.1"/>
</dbReference>
<keyword evidence="10" id="KW-0675">Receptor</keyword>